<evidence type="ECO:0000256" key="6">
    <source>
        <dbReference type="ARBA" id="ARBA00022692"/>
    </source>
</evidence>
<dbReference type="GO" id="GO:0046677">
    <property type="term" value="P:response to antibiotic"/>
    <property type="evidence" value="ECO:0007669"/>
    <property type="project" value="UniProtKB-KW"/>
</dbReference>
<dbReference type="HOGENOM" id="CLU_012893_0_1_12"/>
<dbReference type="AlphaFoldDB" id="F5YQY6"/>
<dbReference type="KEGG" id="tpi:TREPR_3641"/>
<sequence>MNKISNPNQNETKLKQMTTTPVEKLVVTLGIPSMAIMMISGLYNMADTYFVSSLGTSAVASVGIVFPLMAIIQAMGFLFGQGSGNYISRELGAQRVERASQMAATGFFSCLIVGALIATTGLILINPLVRALGSTPTILPYAISYMRFILIGAPFMASSLVLNNQLRFQGSSFSGMIGMMTGAILNVLLDPLLIFVCKMGVMGASLATAISQFVSCSVLITMGYVRKGNIPINPRHFSPSIRNYKEILRGGFPSLLRQGMQSAMTIVINHLAGVYGDAAIAAISIVNRIGIIAGSAVMGMGQGFQPVCGFNYGAKRYDRVKKAFWFCVGFATITMSVLAILMAVFAPRIISLFRRDDADVIFMGARYLRFHCIAMPFIGWVALVSMMTQTMGKAREASILSLARQGLFLLPSLLIFPPILGLLGIQISQPISDIASFFFAIPFAVKILRKDLHEVPIQ</sequence>
<keyword evidence="7 10" id="KW-1133">Transmembrane helix</keyword>
<evidence type="ECO:0000256" key="1">
    <source>
        <dbReference type="ARBA" id="ARBA00004651"/>
    </source>
</evidence>
<evidence type="ECO:0000256" key="8">
    <source>
        <dbReference type="ARBA" id="ARBA00023136"/>
    </source>
</evidence>
<dbReference type="InterPro" id="IPR051327">
    <property type="entry name" value="MATE_MepA_subfamily"/>
</dbReference>
<keyword evidence="9" id="KW-0046">Antibiotic resistance</keyword>
<reference evidence="12" key="1">
    <citation type="submission" date="2009-12" db="EMBL/GenBank/DDBJ databases">
        <title>Complete sequence of Treponema primitia strain ZAS-2.</title>
        <authorList>
            <person name="Tetu S.G."/>
            <person name="Matson E."/>
            <person name="Ren Q."/>
            <person name="Seshadri R."/>
            <person name="Elbourne L."/>
            <person name="Hassan K.A."/>
            <person name="Durkin A."/>
            <person name="Radune D."/>
            <person name="Mohamoud Y."/>
            <person name="Shay R."/>
            <person name="Jin S."/>
            <person name="Zhang X."/>
            <person name="Lucey K."/>
            <person name="Ballor N.R."/>
            <person name="Ottesen E."/>
            <person name="Rosenthal R."/>
            <person name="Allen A."/>
            <person name="Leadbetter J.R."/>
            <person name="Paulsen I.T."/>
        </authorList>
    </citation>
    <scope>NUCLEOTIDE SEQUENCE [LARGE SCALE GENOMIC DNA]</scope>
    <source>
        <strain evidence="12">ATCC BAA-887 / DSM 12427 / ZAS-2</strain>
    </source>
</reference>
<dbReference type="InterPro" id="IPR045070">
    <property type="entry name" value="MATE_MepA-like"/>
</dbReference>
<dbReference type="PIRSF" id="PIRSF006603">
    <property type="entry name" value="DinF"/>
    <property type="match status" value="1"/>
</dbReference>
<feature type="transmembrane region" description="Helical" evidence="10">
    <location>
        <begin position="101"/>
        <end position="125"/>
    </location>
</feature>
<dbReference type="EMBL" id="CP001843">
    <property type="protein sequence ID" value="AEF84581.1"/>
    <property type="molecule type" value="Genomic_DNA"/>
</dbReference>
<dbReference type="Proteomes" id="UP000009223">
    <property type="component" value="Chromosome"/>
</dbReference>
<dbReference type="eggNOG" id="COG0534">
    <property type="taxonomic scope" value="Bacteria"/>
</dbReference>
<reference evidence="11 12" key="2">
    <citation type="journal article" date="2011" name="ISME J.">
        <title>RNA-seq reveals cooperative metabolic interactions between two termite-gut spirochete species in co-culture.</title>
        <authorList>
            <person name="Rosenthal A.Z."/>
            <person name="Matson E.G."/>
            <person name="Eldar A."/>
            <person name="Leadbetter J.R."/>
        </authorList>
    </citation>
    <scope>NUCLEOTIDE SEQUENCE [LARGE SCALE GENOMIC DNA]</scope>
    <source>
        <strain evidence="12">ATCC BAA-887 / DSM 12427 / ZAS-2</strain>
    </source>
</reference>
<dbReference type="InterPro" id="IPR048279">
    <property type="entry name" value="MdtK-like"/>
</dbReference>
<feature type="transmembrane region" description="Helical" evidence="10">
    <location>
        <begin position="202"/>
        <end position="225"/>
    </location>
</feature>
<feature type="transmembrane region" description="Helical" evidence="10">
    <location>
        <begin position="25"/>
        <end position="46"/>
    </location>
</feature>
<keyword evidence="8 10" id="KW-0472">Membrane</keyword>
<feature type="transmembrane region" description="Helical" evidence="10">
    <location>
        <begin position="145"/>
        <end position="163"/>
    </location>
</feature>
<organism evidence="11 12">
    <name type="scientific">Treponema primitia (strain ATCC BAA-887 / DSM 12427 / ZAS-2)</name>
    <dbReference type="NCBI Taxonomy" id="545694"/>
    <lineage>
        <taxon>Bacteria</taxon>
        <taxon>Pseudomonadati</taxon>
        <taxon>Spirochaetota</taxon>
        <taxon>Spirochaetia</taxon>
        <taxon>Spirochaetales</taxon>
        <taxon>Treponemataceae</taxon>
        <taxon>Treponema</taxon>
    </lineage>
</organism>
<evidence type="ECO:0000256" key="4">
    <source>
        <dbReference type="ARBA" id="ARBA00022448"/>
    </source>
</evidence>
<feature type="transmembrane region" description="Helical" evidence="10">
    <location>
        <begin position="367"/>
        <end position="386"/>
    </location>
</feature>
<feature type="transmembrane region" description="Helical" evidence="10">
    <location>
        <begin position="175"/>
        <end position="196"/>
    </location>
</feature>
<dbReference type="PANTHER" id="PTHR43823">
    <property type="entry name" value="SPORULATION PROTEIN YKVU"/>
    <property type="match status" value="1"/>
</dbReference>
<dbReference type="GO" id="GO:0015297">
    <property type="term" value="F:antiporter activity"/>
    <property type="evidence" value="ECO:0007669"/>
    <property type="project" value="InterPro"/>
</dbReference>
<evidence type="ECO:0000313" key="12">
    <source>
        <dbReference type="Proteomes" id="UP000009223"/>
    </source>
</evidence>
<gene>
    <name evidence="11" type="ordered locus">TREPR_3641</name>
</gene>
<dbReference type="OrthoDB" id="9811110at2"/>
<keyword evidence="4" id="KW-0813">Transport</keyword>
<accession>F5YQY6</accession>
<protein>
    <recommendedName>
        <fullName evidence="3">Multidrug export protein MepA</fullName>
    </recommendedName>
</protein>
<dbReference type="PANTHER" id="PTHR43823:SF3">
    <property type="entry name" value="MULTIDRUG EXPORT PROTEIN MEPA"/>
    <property type="match status" value="1"/>
</dbReference>
<evidence type="ECO:0000256" key="3">
    <source>
        <dbReference type="ARBA" id="ARBA00022106"/>
    </source>
</evidence>
<keyword evidence="12" id="KW-1185">Reference proteome</keyword>
<dbReference type="Pfam" id="PF01554">
    <property type="entry name" value="MatE"/>
    <property type="match status" value="2"/>
</dbReference>
<dbReference type="GO" id="GO:0042910">
    <property type="term" value="F:xenobiotic transmembrane transporter activity"/>
    <property type="evidence" value="ECO:0007669"/>
    <property type="project" value="InterPro"/>
</dbReference>
<proteinExistence type="inferred from homology"/>
<keyword evidence="6 10" id="KW-0812">Transmembrane</keyword>
<feature type="transmembrane region" description="Helical" evidence="10">
    <location>
        <begin position="58"/>
        <end position="80"/>
    </location>
</feature>
<feature type="transmembrane region" description="Helical" evidence="10">
    <location>
        <begin position="323"/>
        <end position="347"/>
    </location>
</feature>
<dbReference type="RefSeq" id="WP_015706667.1">
    <property type="nucleotide sequence ID" value="NC_015578.1"/>
</dbReference>
<dbReference type="GO" id="GO:0005886">
    <property type="term" value="C:plasma membrane"/>
    <property type="evidence" value="ECO:0007669"/>
    <property type="project" value="UniProtKB-SubCell"/>
</dbReference>
<evidence type="ECO:0000256" key="9">
    <source>
        <dbReference type="ARBA" id="ARBA00023251"/>
    </source>
</evidence>
<dbReference type="NCBIfam" id="TIGR00797">
    <property type="entry name" value="matE"/>
    <property type="match status" value="1"/>
</dbReference>
<evidence type="ECO:0000313" key="11">
    <source>
        <dbReference type="EMBL" id="AEF84581.1"/>
    </source>
</evidence>
<feature type="transmembrane region" description="Helical" evidence="10">
    <location>
        <begin position="407"/>
        <end position="425"/>
    </location>
</feature>
<dbReference type="STRING" id="545694.TREPR_3641"/>
<evidence type="ECO:0000256" key="10">
    <source>
        <dbReference type="SAM" id="Phobius"/>
    </source>
</evidence>
<evidence type="ECO:0000256" key="7">
    <source>
        <dbReference type="ARBA" id="ARBA00022989"/>
    </source>
</evidence>
<dbReference type="InterPro" id="IPR002528">
    <property type="entry name" value="MATE_fam"/>
</dbReference>
<evidence type="ECO:0000256" key="2">
    <source>
        <dbReference type="ARBA" id="ARBA00008417"/>
    </source>
</evidence>
<dbReference type="CDD" id="cd13143">
    <property type="entry name" value="MATE_MepA_like"/>
    <property type="match status" value="1"/>
</dbReference>
<name>F5YQY6_TREPZ</name>
<keyword evidence="5" id="KW-1003">Cell membrane</keyword>
<comment type="subcellular location">
    <subcellularLocation>
        <location evidence="1">Cell membrane</location>
        <topology evidence="1">Multi-pass membrane protein</topology>
    </subcellularLocation>
</comment>
<comment type="similarity">
    <text evidence="2">Belongs to the multi antimicrobial extrusion (MATE) (TC 2.A.66.1) family. MepA subfamily.</text>
</comment>
<evidence type="ECO:0000256" key="5">
    <source>
        <dbReference type="ARBA" id="ARBA00022475"/>
    </source>
</evidence>